<dbReference type="GeneTree" id="ENSGT00740000115564"/>
<dbReference type="Proteomes" id="UP000291022">
    <property type="component" value="Unassembled WGS sequence"/>
</dbReference>
<proteinExistence type="predicted"/>
<reference evidence="1" key="2">
    <citation type="submission" date="2025-08" db="UniProtKB">
        <authorList>
            <consortium name="Ensembl"/>
        </authorList>
    </citation>
    <scope>IDENTIFICATION</scope>
</reference>
<accession>A0A452RU38</accession>
<reference evidence="2" key="1">
    <citation type="submission" date="2016-06" db="EMBL/GenBank/DDBJ databases">
        <title>De novo assembly and RNA-Seq shows season-dependent expression and editing in black bear kidneys.</title>
        <authorList>
            <person name="Korstanje R."/>
            <person name="Srivastava A."/>
            <person name="Sarsani V.K."/>
            <person name="Sheehan S.M."/>
            <person name="Seger R.L."/>
            <person name="Barter M.E."/>
            <person name="Lindqvist C."/>
            <person name="Brody L.C."/>
            <person name="Mullikin J.C."/>
        </authorList>
    </citation>
    <scope>NUCLEOTIDE SEQUENCE [LARGE SCALE GENOMIC DNA]</scope>
</reference>
<reference evidence="1" key="3">
    <citation type="submission" date="2025-09" db="UniProtKB">
        <authorList>
            <consortium name="Ensembl"/>
        </authorList>
    </citation>
    <scope>IDENTIFICATION</scope>
</reference>
<sequence length="265" mass="30232">APPRKEEVRGSVCGERLRTCHRKGFCLCDECLCRGFRGSQEDEDNKVFYRCCEKQDKRGKGAAQGTGKAAGRRSLAAPISHLSRSLPWRKSAGELHLFVVSYTPTFLCTHSECVCGHPPDELCVLRSPEKYWSQKLPYKLPPLKEPIHLTSLPLPGYLEQGIATSLIKAMNAAGCLKPKFPFLSIKRSALLYIAFHLKAFNPKSSEYTRRKYKKKLEQFMERCELITYLGAKMTRKYKEPQFRAIDFDHKLQTFLSLRNIDPVNG</sequence>
<dbReference type="Ensembl" id="ENSUAMT00000025655.1">
    <property type="protein sequence ID" value="ENSUAMP00000022966.1"/>
    <property type="gene ID" value="ENSUAMG00000018002.1"/>
</dbReference>
<keyword evidence="2" id="KW-1185">Reference proteome</keyword>
<dbReference type="AlphaFoldDB" id="A0A452RU38"/>
<evidence type="ECO:0000313" key="2">
    <source>
        <dbReference type="Proteomes" id="UP000291022"/>
    </source>
</evidence>
<name>A0A452RU38_URSAM</name>
<organism evidence="1 2">
    <name type="scientific">Ursus americanus</name>
    <name type="common">American black bear</name>
    <name type="synonym">Euarctos americanus</name>
    <dbReference type="NCBI Taxonomy" id="9643"/>
    <lineage>
        <taxon>Eukaryota</taxon>
        <taxon>Metazoa</taxon>
        <taxon>Chordata</taxon>
        <taxon>Craniata</taxon>
        <taxon>Vertebrata</taxon>
        <taxon>Euteleostomi</taxon>
        <taxon>Mammalia</taxon>
        <taxon>Eutheria</taxon>
        <taxon>Laurasiatheria</taxon>
        <taxon>Carnivora</taxon>
        <taxon>Caniformia</taxon>
        <taxon>Ursidae</taxon>
        <taxon>Ursus</taxon>
    </lineage>
</organism>
<evidence type="ECO:0000313" key="1">
    <source>
        <dbReference type="Ensembl" id="ENSUAMP00000022966.1"/>
    </source>
</evidence>
<protein>
    <submittedName>
        <fullName evidence="1">Uncharacterized protein</fullName>
    </submittedName>
</protein>